<dbReference type="CDD" id="cd00299">
    <property type="entry name" value="GST_C_family"/>
    <property type="match status" value="1"/>
</dbReference>
<dbReference type="InterPro" id="IPR036282">
    <property type="entry name" value="Glutathione-S-Trfase_C_sf"/>
</dbReference>
<dbReference type="Proteomes" id="UP000009134">
    <property type="component" value="Chromosome"/>
</dbReference>
<organism evidence="3 4">
    <name type="scientific">Novosphingobium aromaticivorans (strain ATCC 700278 / DSM 12444 / CCUG 56034 / CIP 105152 / NBRC 16084 / F199)</name>
    <dbReference type="NCBI Taxonomy" id="279238"/>
    <lineage>
        <taxon>Bacteria</taxon>
        <taxon>Pseudomonadati</taxon>
        <taxon>Pseudomonadota</taxon>
        <taxon>Alphaproteobacteria</taxon>
        <taxon>Sphingomonadales</taxon>
        <taxon>Sphingomonadaceae</taxon>
        <taxon>Novosphingobium</taxon>
    </lineage>
</organism>
<dbReference type="GO" id="GO:0016034">
    <property type="term" value="F:maleylacetoacetate isomerase activity"/>
    <property type="evidence" value="ECO:0007669"/>
    <property type="project" value="TreeGrafter"/>
</dbReference>
<dbReference type="Pfam" id="PF13417">
    <property type="entry name" value="GST_N_3"/>
    <property type="match status" value="1"/>
</dbReference>
<dbReference type="AlphaFoldDB" id="Q2G4A0"/>
<dbReference type="InterPro" id="IPR010987">
    <property type="entry name" value="Glutathione-S-Trfase_C-like"/>
</dbReference>
<dbReference type="STRING" id="279238.Saro_2887"/>
<evidence type="ECO:0000259" key="2">
    <source>
        <dbReference type="PROSITE" id="PS50405"/>
    </source>
</evidence>
<dbReference type="PROSITE" id="PS50405">
    <property type="entry name" value="GST_CTER"/>
    <property type="match status" value="1"/>
</dbReference>
<dbReference type="Gene3D" id="1.20.1050.10">
    <property type="match status" value="1"/>
</dbReference>
<dbReference type="Gene3D" id="3.40.30.10">
    <property type="entry name" value="Glutaredoxin"/>
    <property type="match status" value="1"/>
</dbReference>
<evidence type="ECO:0000259" key="1">
    <source>
        <dbReference type="PROSITE" id="PS50404"/>
    </source>
</evidence>
<dbReference type="InterPro" id="IPR036249">
    <property type="entry name" value="Thioredoxin-like_sf"/>
</dbReference>
<dbReference type="GO" id="GO:0004364">
    <property type="term" value="F:glutathione transferase activity"/>
    <property type="evidence" value="ECO:0007669"/>
    <property type="project" value="TreeGrafter"/>
</dbReference>
<sequence>MEPQRDGERTCLELFGHPFSSYTWKVEIALFANDTPYAFRQIDGQHPDNGLRVAAATPMGKFPLLVDGEREIFESTAIIEYVAACRPGKAPLIPSDPYGAVKVRMIDRVFDNYVMAPMQAIVSAHMRSPDNPDRERIETSCRDLRRTYRWLEAWLADYPRPDTISLIECAAAPSLFYADWVCPLADEFPTLAAWRAQLLRQPAVSRSVEAARPYRAFFPPGAPDRD</sequence>
<dbReference type="SUPFAM" id="SSF52833">
    <property type="entry name" value="Thioredoxin-like"/>
    <property type="match status" value="1"/>
</dbReference>
<dbReference type="KEGG" id="nar:Saro_2887"/>
<dbReference type="InterPro" id="IPR040079">
    <property type="entry name" value="Glutathione_S-Trfase"/>
</dbReference>
<dbReference type="PROSITE" id="PS50404">
    <property type="entry name" value="GST_NTER"/>
    <property type="match status" value="1"/>
</dbReference>
<keyword evidence="4" id="KW-1185">Reference proteome</keyword>
<dbReference type="SUPFAM" id="SSF47616">
    <property type="entry name" value="GST C-terminal domain-like"/>
    <property type="match status" value="1"/>
</dbReference>
<dbReference type="SFLD" id="SFLDS00019">
    <property type="entry name" value="Glutathione_Transferase_(cytos"/>
    <property type="match status" value="1"/>
</dbReference>
<keyword evidence="3" id="KW-0808">Transferase</keyword>
<dbReference type="PANTHER" id="PTHR42673:SF4">
    <property type="entry name" value="MALEYLACETOACETATE ISOMERASE"/>
    <property type="match status" value="1"/>
</dbReference>
<dbReference type="SFLD" id="SFLDG00358">
    <property type="entry name" value="Main_(cytGST)"/>
    <property type="match status" value="1"/>
</dbReference>
<dbReference type="GO" id="GO:0006749">
    <property type="term" value="P:glutathione metabolic process"/>
    <property type="evidence" value="ECO:0007669"/>
    <property type="project" value="TreeGrafter"/>
</dbReference>
<dbReference type="PANTHER" id="PTHR42673">
    <property type="entry name" value="MALEYLACETOACETATE ISOMERASE"/>
    <property type="match status" value="1"/>
</dbReference>
<dbReference type="GO" id="GO:0006559">
    <property type="term" value="P:L-phenylalanine catabolic process"/>
    <property type="evidence" value="ECO:0007669"/>
    <property type="project" value="TreeGrafter"/>
</dbReference>
<protein>
    <submittedName>
        <fullName evidence="3">Glutathione S-transferase-like protein</fullName>
    </submittedName>
</protein>
<reference evidence="4" key="1">
    <citation type="submission" date="2006-01" db="EMBL/GenBank/DDBJ databases">
        <title>Complete sequence of Novosphingobium aromaticivorans DSM 12444.</title>
        <authorList>
            <consortium name="US DOE Joint Genome Institute"/>
            <person name="Copeland A."/>
            <person name="Lucas S."/>
            <person name="Lapidus A."/>
            <person name="Barry K."/>
            <person name="Detter J.C."/>
            <person name="Glavina T."/>
            <person name="Hammon N."/>
            <person name="Israni S."/>
            <person name="Pitluck S."/>
            <person name="Chain P."/>
            <person name="Malfatti S."/>
            <person name="Shin M."/>
            <person name="Vergez L."/>
            <person name="Schmutz J."/>
            <person name="Larimer F."/>
            <person name="Land M."/>
            <person name="Kyrpides N."/>
            <person name="Ivanova N."/>
            <person name="Fredrickson J."/>
            <person name="Balkwill D."/>
            <person name="Romine M.F."/>
            <person name="Richardson P."/>
        </authorList>
    </citation>
    <scope>NUCLEOTIDE SEQUENCE [LARGE SCALE GENOMIC DNA]</scope>
    <source>
        <strain evidence="4">ATCC 700278 / DSM 12444 / CCUG 56034 / CIP 105152 / NBRC 16084 / F199</strain>
    </source>
</reference>
<dbReference type="HOGENOM" id="CLU_011226_5_3_5"/>
<proteinExistence type="predicted"/>
<dbReference type="eggNOG" id="COG0625">
    <property type="taxonomic scope" value="Bacteria"/>
</dbReference>
<dbReference type="EMBL" id="CP000248">
    <property type="protein sequence ID" value="ABD27323.1"/>
    <property type="molecule type" value="Genomic_DNA"/>
</dbReference>
<name>Q2G4A0_NOVAD</name>
<gene>
    <name evidence="3" type="ordered locus">Saro_2887</name>
</gene>
<evidence type="ECO:0000313" key="3">
    <source>
        <dbReference type="EMBL" id="ABD27323.1"/>
    </source>
</evidence>
<dbReference type="RefSeq" id="WP_011446527.1">
    <property type="nucleotide sequence ID" value="NC_007794.1"/>
</dbReference>
<dbReference type="InterPro" id="IPR004045">
    <property type="entry name" value="Glutathione_S-Trfase_N"/>
</dbReference>
<dbReference type="CDD" id="cd00570">
    <property type="entry name" value="GST_N_family"/>
    <property type="match status" value="1"/>
</dbReference>
<evidence type="ECO:0000313" key="4">
    <source>
        <dbReference type="Proteomes" id="UP000009134"/>
    </source>
</evidence>
<accession>Q2G4A0</accession>
<feature type="domain" description="GST N-terminal" evidence="1">
    <location>
        <begin position="10"/>
        <end position="90"/>
    </location>
</feature>
<feature type="domain" description="GST C-terminal" evidence="2">
    <location>
        <begin position="96"/>
        <end position="217"/>
    </location>
</feature>